<dbReference type="AlphaFoldDB" id="A0A5E7E4Z7"/>
<evidence type="ECO:0000313" key="1">
    <source>
        <dbReference type="EMBL" id="VVO21740.1"/>
    </source>
</evidence>
<accession>A0A5E7E4Z7</accession>
<organism evidence="1 2">
    <name type="scientific">Pseudomonas fluorescens</name>
    <dbReference type="NCBI Taxonomy" id="294"/>
    <lineage>
        <taxon>Bacteria</taxon>
        <taxon>Pseudomonadati</taxon>
        <taxon>Pseudomonadota</taxon>
        <taxon>Gammaproteobacteria</taxon>
        <taxon>Pseudomonadales</taxon>
        <taxon>Pseudomonadaceae</taxon>
        <taxon>Pseudomonas</taxon>
    </lineage>
</organism>
<sequence>MSGVKRYQFKGAAGEYVYARDFDEATRFFLDAAERCIAAERREAALQLRLNNTDQRLDTATSLIDRLIKNIEAEIDFHEDIEPNDRENDQIMDEMRDFMKIAADLSLTDEGDKAANHVGALNEMVAAKHQGEPEYVSRGYPRGESFYRNKDAD</sequence>
<name>A0A5E7E4Z7_PSEFL</name>
<protein>
    <submittedName>
        <fullName evidence="1">Uncharacterized protein</fullName>
    </submittedName>
</protein>
<proteinExistence type="predicted"/>
<dbReference type="Proteomes" id="UP000379480">
    <property type="component" value="Unassembled WGS sequence"/>
</dbReference>
<dbReference type="OrthoDB" id="405502at72274"/>
<dbReference type="EMBL" id="CABVHY010000023">
    <property type="protein sequence ID" value="VVO21740.1"/>
    <property type="molecule type" value="Genomic_DNA"/>
</dbReference>
<reference evidence="1 2" key="1">
    <citation type="submission" date="2019-09" db="EMBL/GenBank/DDBJ databases">
        <authorList>
            <person name="Chandra G."/>
            <person name="Truman W A."/>
        </authorList>
    </citation>
    <scope>NUCLEOTIDE SEQUENCE [LARGE SCALE GENOMIC DNA]</scope>
    <source>
        <strain evidence="1">PS723</strain>
    </source>
</reference>
<gene>
    <name evidence="1" type="ORF">PS723_04264</name>
</gene>
<dbReference type="RefSeq" id="WP_150805590.1">
    <property type="nucleotide sequence ID" value="NZ_CABVHY010000023.1"/>
</dbReference>
<evidence type="ECO:0000313" key="2">
    <source>
        <dbReference type="Proteomes" id="UP000379480"/>
    </source>
</evidence>